<proteinExistence type="predicted"/>
<dbReference type="GO" id="GO:0003676">
    <property type="term" value="F:nucleic acid binding"/>
    <property type="evidence" value="ECO:0007669"/>
    <property type="project" value="InterPro"/>
</dbReference>
<comment type="caution">
    <text evidence="1">The sequence shown here is derived from an EMBL/GenBank/DDBJ whole genome shotgun (WGS) entry which is preliminary data.</text>
</comment>
<evidence type="ECO:0000313" key="2">
    <source>
        <dbReference type="Proteomes" id="UP000325313"/>
    </source>
</evidence>
<dbReference type="AlphaFoldDB" id="A0A5B0SC94"/>
<dbReference type="InterPro" id="IPR036397">
    <property type="entry name" value="RNaseH_sf"/>
</dbReference>
<gene>
    <name evidence="1" type="ORF">PGTUg99_026992</name>
</gene>
<sequence length="286" mass="32005">MKALRLNLNNLGSMVACSDQVQIYGIDGEERSLPNHRKRLTQHATPHRERILTNDLARLEKKTETHIFEPLDKCTEDPIEFGRIRQKPGLITDVGSPSTHPIKRLIDSEISNSPSTHPSPIHNILDKHLLNTYDLSTIETIHPHIISPWEDFSLPISNLKTKKEDIKSIVQSQIEQSKSKSEHLIFTDGSNIPENGTGSAAILDNSIQSSFCINSSDKASAFEAEVQAIINHHLSSLSDSISTPPINFFVDNQATLYSISHPPLPISYQSNFINIFNKFKIIINSC</sequence>
<evidence type="ECO:0008006" key="3">
    <source>
        <dbReference type="Google" id="ProtNLM"/>
    </source>
</evidence>
<reference evidence="1 2" key="1">
    <citation type="submission" date="2019-05" db="EMBL/GenBank/DDBJ databases">
        <title>Emergence of the Ug99 lineage of the wheat stem rust pathogen through somatic hybridization.</title>
        <authorList>
            <person name="Li F."/>
            <person name="Upadhyaya N.M."/>
            <person name="Sperschneider J."/>
            <person name="Matny O."/>
            <person name="Nguyen-Phuc H."/>
            <person name="Mago R."/>
            <person name="Raley C."/>
            <person name="Miller M.E."/>
            <person name="Silverstein K.A.T."/>
            <person name="Henningsen E."/>
            <person name="Hirsch C.D."/>
            <person name="Visser B."/>
            <person name="Pretorius Z.A."/>
            <person name="Steffenson B.J."/>
            <person name="Schwessinger B."/>
            <person name="Dodds P.N."/>
            <person name="Figueroa M."/>
        </authorList>
    </citation>
    <scope>NUCLEOTIDE SEQUENCE [LARGE SCALE GENOMIC DNA]</scope>
    <source>
        <strain evidence="1 2">Ug99</strain>
    </source>
</reference>
<dbReference type="Gene3D" id="3.30.420.10">
    <property type="entry name" value="Ribonuclease H-like superfamily/Ribonuclease H"/>
    <property type="match status" value="1"/>
</dbReference>
<dbReference type="Proteomes" id="UP000325313">
    <property type="component" value="Unassembled WGS sequence"/>
</dbReference>
<dbReference type="PROSITE" id="PS51257">
    <property type="entry name" value="PROKAR_LIPOPROTEIN"/>
    <property type="match status" value="1"/>
</dbReference>
<protein>
    <recommendedName>
        <fullName evidence="3">RNase H type-1 domain-containing protein</fullName>
    </recommendedName>
</protein>
<dbReference type="EMBL" id="VDEP01000039">
    <property type="protein sequence ID" value="KAA1135457.1"/>
    <property type="molecule type" value="Genomic_DNA"/>
</dbReference>
<organism evidence="1 2">
    <name type="scientific">Puccinia graminis f. sp. tritici</name>
    <dbReference type="NCBI Taxonomy" id="56615"/>
    <lineage>
        <taxon>Eukaryota</taxon>
        <taxon>Fungi</taxon>
        <taxon>Dikarya</taxon>
        <taxon>Basidiomycota</taxon>
        <taxon>Pucciniomycotina</taxon>
        <taxon>Pucciniomycetes</taxon>
        <taxon>Pucciniales</taxon>
        <taxon>Pucciniaceae</taxon>
        <taxon>Puccinia</taxon>
    </lineage>
</organism>
<accession>A0A5B0SC94</accession>
<name>A0A5B0SC94_PUCGR</name>
<evidence type="ECO:0000313" key="1">
    <source>
        <dbReference type="EMBL" id="KAA1135457.1"/>
    </source>
</evidence>